<dbReference type="RefSeq" id="WP_132093607.1">
    <property type="nucleotide sequence ID" value="NZ_JANKAQ010000006.1"/>
</dbReference>
<dbReference type="AlphaFoldDB" id="A0A4R2LDZ6"/>
<evidence type="ECO:0000313" key="3">
    <source>
        <dbReference type="Proteomes" id="UP000295711"/>
    </source>
</evidence>
<keyword evidence="1" id="KW-0812">Transmembrane</keyword>
<protein>
    <submittedName>
        <fullName evidence="2">Uncharacterized protein</fullName>
    </submittedName>
</protein>
<gene>
    <name evidence="2" type="ORF">EV212_11523</name>
</gene>
<comment type="caution">
    <text evidence="2">The sequence shown here is derived from an EMBL/GenBank/DDBJ whole genome shotgun (WGS) entry which is preliminary data.</text>
</comment>
<keyword evidence="1" id="KW-1133">Transmembrane helix</keyword>
<keyword evidence="1" id="KW-0472">Membrane</keyword>
<name>A0A4R2LDZ6_9FIRM</name>
<sequence length="72" mass="8140">MGKKVEFLIKQINVPLVISIISLAFSGLSLLEVKNSNRIAIMPDIRMEYSDSLIMLLNEGAGFVKRNMKMRL</sequence>
<dbReference type="Proteomes" id="UP000295711">
    <property type="component" value="Unassembled WGS sequence"/>
</dbReference>
<reference evidence="2 3" key="1">
    <citation type="submission" date="2019-03" db="EMBL/GenBank/DDBJ databases">
        <title>Genomic Encyclopedia of Type Strains, Phase IV (KMG-IV): sequencing the most valuable type-strain genomes for metagenomic binning, comparative biology and taxonomic classification.</title>
        <authorList>
            <person name="Goeker M."/>
        </authorList>
    </citation>
    <scope>NUCLEOTIDE SEQUENCE [LARGE SCALE GENOMIC DNA]</scope>
    <source>
        <strain evidence="2 3">DSM 28559</strain>
    </source>
</reference>
<keyword evidence="3" id="KW-1185">Reference proteome</keyword>
<organism evidence="2 3">
    <name type="scientific">Frisingicoccus caecimuris</name>
    <dbReference type="NCBI Taxonomy" id="1796636"/>
    <lineage>
        <taxon>Bacteria</taxon>
        <taxon>Bacillati</taxon>
        <taxon>Bacillota</taxon>
        <taxon>Clostridia</taxon>
        <taxon>Lachnospirales</taxon>
        <taxon>Lachnospiraceae</taxon>
        <taxon>Frisingicoccus</taxon>
    </lineage>
</organism>
<accession>A0A4R2LDZ6</accession>
<evidence type="ECO:0000256" key="1">
    <source>
        <dbReference type="SAM" id="Phobius"/>
    </source>
</evidence>
<evidence type="ECO:0000313" key="2">
    <source>
        <dbReference type="EMBL" id="TCO82842.1"/>
    </source>
</evidence>
<feature type="transmembrane region" description="Helical" evidence="1">
    <location>
        <begin position="12"/>
        <end position="31"/>
    </location>
</feature>
<dbReference type="EMBL" id="SLXA01000015">
    <property type="protein sequence ID" value="TCO82842.1"/>
    <property type="molecule type" value="Genomic_DNA"/>
</dbReference>
<proteinExistence type="predicted"/>